<protein>
    <submittedName>
        <fullName evidence="1">Uncharacterized protein</fullName>
    </submittedName>
</protein>
<sequence length="82" mass="9230">WSTFNQIEEIVQKSSNHFIYASTVLKYIDDDSAVPADCLNIVLGLSPLTDSIDESPFNDLDALYRQILSTHKNTTPISRMLV</sequence>
<dbReference type="EMBL" id="JADNRY010000108">
    <property type="protein sequence ID" value="KAF9065184.1"/>
    <property type="molecule type" value="Genomic_DNA"/>
</dbReference>
<evidence type="ECO:0000313" key="1">
    <source>
        <dbReference type="EMBL" id="KAF9065184.1"/>
    </source>
</evidence>
<feature type="non-terminal residue" evidence="1">
    <location>
        <position position="1"/>
    </location>
</feature>
<proteinExistence type="predicted"/>
<gene>
    <name evidence="1" type="ORF">BDP27DRAFT_1191019</name>
</gene>
<organism evidence="1 2">
    <name type="scientific">Rhodocollybia butyracea</name>
    <dbReference type="NCBI Taxonomy" id="206335"/>
    <lineage>
        <taxon>Eukaryota</taxon>
        <taxon>Fungi</taxon>
        <taxon>Dikarya</taxon>
        <taxon>Basidiomycota</taxon>
        <taxon>Agaricomycotina</taxon>
        <taxon>Agaricomycetes</taxon>
        <taxon>Agaricomycetidae</taxon>
        <taxon>Agaricales</taxon>
        <taxon>Marasmiineae</taxon>
        <taxon>Omphalotaceae</taxon>
        <taxon>Rhodocollybia</taxon>
    </lineage>
</organism>
<evidence type="ECO:0000313" key="2">
    <source>
        <dbReference type="Proteomes" id="UP000772434"/>
    </source>
</evidence>
<comment type="caution">
    <text evidence="1">The sequence shown here is derived from an EMBL/GenBank/DDBJ whole genome shotgun (WGS) entry which is preliminary data.</text>
</comment>
<reference evidence="1" key="1">
    <citation type="submission" date="2020-11" db="EMBL/GenBank/DDBJ databases">
        <authorList>
            <consortium name="DOE Joint Genome Institute"/>
            <person name="Ahrendt S."/>
            <person name="Riley R."/>
            <person name="Andreopoulos W."/>
            <person name="Labutti K."/>
            <person name="Pangilinan J."/>
            <person name="Ruiz-Duenas F.J."/>
            <person name="Barrasa J.M."/>
            <person name="Sanchez-Garcia M."/>
            <person name="Camarero S."/>
            <person name="Miyauchi S."/>
            <person name="Serrano A."/>
            <person name="Linde D."/>
            <person name="Babiker R."/>
            <person name="Drula E."/>
            <person name="Ayuso-Fernandez I."/>
            <person name="Pacheco R."/>
            <person name="Padilla G."/>
            <person name="Ferreira P."/>
            <person name="Barriuso J."/>
            <person name="Kellner H."/>
            <person name="Castanera R."/>
            <person name="Alfaro M."/>
            <person name="Ramirez L."/>
            <person name="Pisabarro A.G."/>
            <person name="Kuo A."/>
            <person name="Tritt A."/>
            <person name="Lipzen A."/>
            <person name="He G."/>
            <person name="Yan M."/>
            <person name="Ng V."/>
            <person name="Cullen D."/>
            <person name="Martin F."/>
            <person name="Rosso M.-N."/>
            <person name="Henrissat B."/>
            <person name="Hibbett D."/>
            <person name="Martinez A.T."/>
            <person name="Grigoriev I.V."/>
        </authorList>
    </citation>
    <scope>NUCLEOTIDE SEQUENCE</scope>
    <source>
        <strain evidence="1">AH 40177</strain>
    </source>
</reference>
<keyword evidence="2" id="KW-1185">Reference proteome</keyword>
<name>A0A9P5PL00_9AGAR</name>
<feature type="non-terminal residue" evidence="1">
    <location>
        <position position="82"/>
    </location>
</feature>
<accession>A0A9P5PL00</accession>
<dbReference type="OrthoDB" id="3262196at2759"/>
<dbReference type="Proteomes" id="UP000772434">
    <property type="component" value="Unassembled WGS sequence"/>
</dbReference>
<dbReference type="AlphaFoldDB" id="A0A9P5PL00"/>